<evidence type="ECO:0000313" key="16">
    <source>
        <dbReference type="EMBL" id="CAH0553820.1"/>
    </source>
</evidence>
<evidence type="ECO:0000256" key="13">
    <source>
        <dbReference type="ARBA" id="ARBA00023306"/>
    </source>
</evidence>
<gene>
    <name evidence="16" type="ORF">MELIAE_LOCUS5723</name>
</gene>
<dbReference type="GO" id="GO:0051301">
    <property type="term" value="P:cell division"/>
    <property type="evidence" value="ECO:0007669"/>
    <property type="project" value="UniProtKB-UniRule"/>
</dbReference>
<evidence type="ECO:0000256" key="5">
    <source>
        <dbReference type="ARBA" id="ARBA00022703"/>
    </source>
</evidence>
<dbReference type="EMBL" id="OV121134">
    <property type="protein sequence ID" value="CAH0553820.1"/>
    <property type="molecule type" value="Genomic_DNA"/>
</dbReference>
<dbReference type="GO" id="GO:0010212">
    <property type="term" value="P:response to ionizing radiation"/>
    <property type="evidence" value="ECO:0007669"/>
    <property type="project" value="UniProtKB-UniRule"/>
</dbReference>
<dbReference type="GO" id="GO:0070552">
    <property type="term" value="C:BRISC complex"/>
    <property type="evidence" value="ECO:0007669"/>
    <property type="project" value="UniProtKB-UniRule"/>
</dbReference>
<keyword evidence="7 15" id="KW-0227">DNA damage</keyword>
<comment type="similarity">
    <text evidence="14 15">Belongs to the BABAM2 family.</text>
</comment>
<dbReference type="OrthoDB" id="538811at2759"/>
<evidence type="ECO:0000256" key="3">
    <source>
        <dbReference type="ARBA" id="ARBA00022490"/>
    </source>
</evidence>
<dbReference type="Pfam" id="PF06113">
    <property type="entry name" value="BRE"/>
    <property type="match status" value="1"/>
</dbReference>
<keyword evidence="6" id="KW-0677">Repeat</keyword>
<dbReference type="PANTHER" id="PTHR15189:SF7">
    <property type="entry name" value="BRISC AND BRCA1-A COMPLEX MEMBER 2"/>
    <property type="match status" value="1"/>
</dbReference>
<dbReference type="GO" id="GO:0007095">
    <property type="term" value="P:mitotic G2 DNA damage checkpoint signaling"/>
    <property type="evidence" value="ECO:0007669"/>
    <property type="project" value="UniProtKB-UniRule"/>
</dbReference>
<dbReference type="Proteomes" id="UP001154078">
    <property type="component" value="Chromosome 3"/>
</dbReference>
<dbReference type="GO" id="GO:0006302">
    <property type="term" value="P:double-strand break repair"/>
    <property type="evidence" value="ECO:0007669"/>
    <property type="project" value="UniProtKB-UniRule"/>
</dbReference>
<dbReference type="GO" id="GO:0005737">
    <property type="term" value="C:cytoplasm"/>
    <property type="evidence" value="ECO:0007669"/>
    <property type="project" value="UniProtKB-SubCell"/>
</dbReference>
<dbReference type="GO" id="GO:0006915">
    <property type="term" value="P:apoptotic process"/>
    <property type="evidence" value="ECO:0007669"/>
    <property type="project" value="UniProtKB-UniRule"/>
</dbReference>
<comment type="domain">
    <text evidence="15">Contains 2 ubiquitin-conjugating enzyme family-like (UEV-like) regions. These regions lack the critical Cys residues required for ubiquitination but retain the ability to bind ubiquitin.</text>
</comment>
<evidence type="ECO:0000256" key="15">
    <source>
        <dbReference type="RuleBase" id="RU368019"/>
    </source>
</evidence>
<dbReference type="AlphaFoldDB" id="A0A9P0B3A0"/>
<keyword evidence="5 15" id="KW-0053">Apoptosis</keyword>
<evidence type="ECO:0000313" key="17">
    <source>
        <dbReference type="Proteomes" id="UP001154078"/>
    </source>
</evidence>
<keyword evidence="4 15" id="KW-0132">Cell division</keyword>
<comment type="subunit">
    <text evidence="15">Component of the ARISC complex. Component of the BRCA1-A complex. Component of the BRISC complex. Binds polyubiquitin.</text>
</comment>
<dbReference type="GO" id="GO:0070531">
    <property type="term" value="C:BRCA1-A complex"/>
    <property type="evidence" value="ECO:0007669"/>
    <property type="project" value="UniProtKB-UniRule"/>
</dbReference>
<organism evidence="16 17">
    <name type="scientific">Brassicogethes aeneus</name>
    <name type="common">Rape pollen beetle</name>
    <name type="synonym">Meligethes aeneus</name>
    <dbReference type="NCBI Taxonomy" id="1431903"/>
    <lineage>
        <taxon>Eukaryota</taxon>
        <taxon>Metazoa</taxon>
        <taxon>Ecdysozoa</taxon>
        <taxon>Arthropoda</taxon>
        <taxon>Hexapoda</taxon>
        <taxon>Insecta</taxon>
        <taxon>Pterygota</taxon>
        <taxon>Neoptera</taxon>
        <taxon>Endopterygota</taxon>
        <taxon>Coleoptera</taxon>
        <taxon>Polyphaga</taxon>
        <taxon>Cucujiformia</taxon>
        <taxon>Nitidulidae</taxon>
        <taxon>Meligethinae</taxon>
        <taxon>Brassicogethes</taxon>
    </lineage>
</organism>
<evidence type="ECO:0000256" key="11">
    <source>
        <dbReference type="ARBA" id="ARBA00023204"/>
    </source>
</evidence>
<keyword evidence="9 15" id="KW-0833">Ubl conjugation pathway</keyword>
<sequence length="378" mass="43837">MDLSNNDEDLLLNYPPCLRSNIKELCLRGKIGLSNVTANDLEIVHNKIANKVIHSYHFIIKVPYAGKRLSWEIIFNPEDYSFAPDFDFKDDTFLANPDVKTIIENVPSLNEWDINNPEAIVDVLKEFLSLFKKEQLEKINVDNMYTKVKEEYEELINKCEISPDNIEVIAENNIVHLLIALNIDYDKIPPYIQLDPSKLLNPGEDFIHLRMSYTANRTTPALLISARVEQTLGQSKSFHIPEVAKDSTISEYLDNINNVLSHRIKLRVKDYEKRKMFMCYILAMSPEHVVDYDIGNLMNCMVKCTLEGNDFLVEISVDQHFPQKKPALWLIHDCEKEECKDPIRNLQWNANLSVKEMFETVLTCLNDELPKVRPKHKL</sequence>
<evidence type="ECO:0000256" key="8">
    <source>
        <dbReference type="ARBA" id="ARBA00022776"/>
    </source>
</evidence>
<dbReference type="GO" id="GO:0031593">
    <property type="term" value="F:polyubiquitin modification-dependent protein binding"/>
    <property type="evidence" value="ECO:0007669"/>
    <property type="project" value="UniProtKB-UniRule"/>
</dbReference>
<dbReference type="PANTHER" id="PTHR15189">
    <property type="entry name" value="BRISC AND BRCA1-A COMPLEX MEMBER 2"/>
    <property type="match status" value="1"/>
</dbReference>
<keyword evidence="13 15" id="KW-0131">Cell cycle</keyword>
<protein>
    <recommendedName>
        <fullName evidence="2 15">BRISC and BRCA1-A complex member 2</fullName>
    </recommendedName>
</protein>
<keyword evidence="17" id="KW-1185">Reference proteome</keyword>
<evidence type="ECO:0000256" key="2">
    <source>
        <dbReference type="ARBA" id="ARBA00019438"/>
    </source>
</evidence>
<comment type="function">
    <text evidence="15">May play a role in homeostasis or cellular differentiation in cells of neural, epithelial and germline origins. May also act as a death receptor-associated anti-apoptotic protein, which inhibits the mitochondrial apoptotic pathway.</text>
</comment>
<reference evidence="16" key="1">
    <citation type="submission" date="2021-12" db="EMBL/GenBank/DDBJ databases">
        <authorList>
            <person name="King R."/>
        </authorList>
    </citation>
    <scope>NUCLEOTIDE SEQUENCE</scope>
</reference>
<evidence type="ECO:0000256" key="14">
    <source>
        <dbReference type="ARBA" id="ARBA00025766"/>
    </source>
</evidence>
<evidence type="ECO:0000256" key="4">
    <source>
        <dbReference type="ARBA" id="ARBA00022618"/>
    </source>
</evidence>
<evidence type="ECO:0000256" key="1">
    <source>
        <dbReference type="ARBA" id="ARBA00004123"/>
    </source>
</evidence>
<keyword evidence="8 15" id="KW-0498">Mitosis</keyword>
<keyword evidence="11 15" id="KW-0234">DNA repair</keyword>
<dbReference type="GO" id="GO:0006325">
    <property type="term" value="P:chromatin organization"/>
    <property type="evidence" value="ECO:0007669"/>
    <property type="project" value="UniProtKB-UniRule"/>
</dbReference>
<keyword evidence="12 15" id="KW-0539">Nucleus</keyword>
<dbReference type="GO" id="GO:0045739">
    <property type="term" value="P:positive regulation of DNA repair"/>
    <property type="evidence" value="ECO:0007669"/>
    <property type="project" value="UniProtKB-UniRule"/>
</dbReference>
<proteinExistence type="inferred from homology"/>
<evidence type="ECO:0000256" key="12">
    <source>
        <dbReference type="ARBA" id="ARBA00023242"/>
    </source>
</evidence>
<evidence type="ECO:0000256" key="9">
    <source>
        <dbReference type="ARBA" id="ARBA00022786"/>
    </source>
</evidence>
<evidence type="ECO:0000256" key="7">
    <source>
        <dbReference type="ARBA" id="ARBA00022763"/>
    </source>
</evidence>
<evidence type="ECO:0000256" key="6">
    <source>
        <dbReference type="ARBA" id="ARBA00022737"/>
    </source>
</evidence>
<keyword evidence="10 15" id="KW-0156">Chromatin regulator</keyword>
<evidence type="ECO:0000256" key="10">
    <source>
        <dbReference type="ARBA" id="ARBA00022853"/>
    </source>
</evidence>
<dbReference type="InterPro" id="IPR010358">
    <property type="entry name" value="BRE"/>
</dbReference>
<accession>A0A9P0B3A0</accession>
<name>A0A9P0B3A0_BRAAE</name>
<comment type="subcellular location">
    <subcellularLocation>
        <location evidence="15">Cytoplasm</location>
    </subcellularLocation>
    <subcellularLocation>
        <location evidence="1 15">Nucleus</location>
    </subcellularLocation>
    <text evidence="15">Localizes at sites of DNA damage at double-strand breaks (DSBs).</text>
</comment>
<keyword evidence="3 15" id="KW-0963">Cytoplasm</keyword>